<dbReference type="Pfam" id="PF13563">
    <property type="entry name" value="2_5_RNA_ligase2"/>
    <property type="match status" value="1"/>
</dbReference>
<dbReference type="InterPro" id="IPR050580">
    <property type="entry name" value="2H_phosphoesterase_YjcG-like"/>
</dbReference>
<dbReference type="InterPro" id="IPR009097">
    <property type="entry name" value="Cyclic_Pdiesterase"/>
</dbReference>
<dbReference type="RefSeq" id="WP_268008371.1">
    <property type="nucleotide sequence ID" value="NZ_BSUT01000001.1"/>
</dbReference>
<dbReference type="SUPFAM" id="SSF55144">
    <property type="entry name" value="LigT-like"/>
    <property type="match status" value="1"/>
</dbReference>
<keyword evidence="2" id="KW-1185">Reference proteome</keyword>
<protein>
    <submittedName>
        <fullName evidence="1">2'-5' RNA ligase family protein</fullName>
    </submittedName>
</protein>
<dbReference type="GO" id="GO:0016874">
    <property type="term" value="F:ligase activity"/>
    <property type="evidence" value="ECO:0007669"/>
    <property type="project" value="UniProtKB-KW"/>
</dbReference>
<dbReference type="Proteomes" id="UP001164761">
    <property type="component" value="Chromosome"/>
</dbReference>
<name>A0ABY6ZPV6_9BACL</name>
<keyword evidence="1" id="KW-0436">Ligase</keyword>
<evidence type="ECO:0000313" key="1">
    <source>
        <dbReference type="EMBL" id="WAH44482.1"/>
    </source>
</evidence>
<dbReference type="PANTHER" id="PTHR40037">
    <property type="entry name" value="PHOSPHOESTERASE YJCG-RELATED"/>
    <property type="match status" value="1"/>
</dbReference>
<accession>A0ABY6ZPV6</accession>
<dbReference type="Gene3D" id="3.90.1140.10">
    <property type="entry name" value="Cyclic phosphodiesterase"/>
    <property type="match status" value="1"/>
</dbReference>
<gene>
    <name evidence="1" type="ORF">NZD89_02425</name>
</gene>
<organism evidence="1 2">
    <name type="scientific">Alicyclobacillus fastidiosus</name>
    <dbReference type="NCBI Taxonomy" id="392011"/>
    <lineage>
        <taxon>Bacteria</taxon>
        <taxon>Bacillati</taxon>
        <taxon>Bacillota</taxon>
        <taxon>Bacilli</taxon>
        <taxon>Bacillales</taxon>
        <taxon>Alicyclobacillaceae</taxon>
        <taxon>Alicyclobacillus</taxon>
    </lineage>
</organism>
<evidence type="ECO:0000313" key="2">
    <source>
        <dbReference type="Proteomes" id="UP001164761"/>
    </source>
</evidence>
<proteinExistence type="predicted"/>
<sequence length="137" mass="15787">MPPHVTLVFPFESALSTDELRIHLQDAILGVKPFDIVMSGVTGAEEEYLFLNVKVGNDEIIQLRDKLYTGILRPYLNRSLTYIPHLTVGRIKDKEEFRRALEETERFNEIFETTVHEIVVEIIDASEMSVIELKMPL</sequence>
<reference evidence="1" key="1">
    <citation type="submission" date="2022-08" db="EMBL/GenBank/DDBJ databases">
        <title>Alicyclobacillus fastidiosus DSM 17978, complete genome.</title>
        <authorList>
            <person name="Wang Q."/>
            <person name="Cai R."/>
            <person name="Wang Z."/>
        </authorList>
    </citation>
    <scope>NUCLEOTIDE SEQUENCE</scope>
    <source>
        <strain evidence="1">DSM 17978</strain>
    </source>
</reference>
<dbReference type="PANTHER" id="PTHR40037:SF1">
    <property type="entry name" value="PHOSPHOESTERASE SAOUHSC_00951-RELATED"/>
    <property type="match status" value="1"/>
</dbReference>
<dbReference type="EMBL" id="CP104067">
    <property type="protein sequence ID" value="WAH44482.1"/>
    <property type="molecule type" value="Genomic_DNA"/>
</dbReference>